<accession>A0A6C0CTZ2</accession>
<organism evidence="1">
    <name type="scientific">viral metagenome</name>
    <dbReference type="NCBI Taxonomy" id="1070528"/>
    <lineage>
        <taxon>unclassified sequences</taxon>
        <taxon>metagenomes</taxon>
        <taxon>organismal metagenomes</taxon>
    </lineage>
</organism>
<name>A0A6C0CTZ2_9ZZZZ</name>
<sequence length="176" mass="21100">MKIYLNSYKPKELIPKLKHLDNYFNKSTSHIEIISPSSGIYKIENKNIVRKVVVDKQVETFSKFHKNSVLFLDKSYYREEKVLSQLPFDHTYTEITCFYYNLHSEENGKKKPPRIQLVVEGVYKESQIQLHSNSNQFNNKYFQFVPMDFYFLVNDDFDIENQFSKEELNVFLSHLF</sequence>
<evidence type="ECO:0000313" key="1">
    <source>
        <dbReference type="EMBL" id="QHT08316.1"/>
    </source>
</evidence>
<protein>
    <submittedName>
        <fullName evidence="1">Uncharacterized protein</fullName>
    </submittedName>
</protein>
<dbReference type="AlphaFoldDB" id="A0A6C0CTZ2"/>
<proteinExistence type="predicted"/>
<dbReference type="EMBL" id="MN739493">
    <property type="protein sequence ID" value="QHT08316.1"/>
    <property type="molecule type" value="Genomic_DNA"/>
</dbReference>
<reference evidence="1" key="1">
    <citation type="journal article" date="2020" name="Nature">
        <title>Giant virus diversity and host interactions through global metagenomics.</title>
        <authorList>
            <person name="Schulz F."/>
            <person name="Roux S."/>
            <person name="Paez-Espino D."/>
            <person name="Jungbluth S."/>
            <person name="Walsh D.A."/>
            <person name="Denef V.J."/>
            <person name="McMahon K.D."/>
            <person name="Konstantinidis K.T."/>
            <person name="Eloe-Fadrosh E.A."/>
            <person name="Kyrpides N.C."/>
            <person name="Woyke T."/>
        </authorList>
    </citation>
    <scope>NUCLEOTIDE SEQUENCE</scope>
    <source>
        <strain evidence="1">GVMAG-M-3300022752-66</strain>
    </source>
</reference>